<dbReference type="Gene3D" id="3.30.390.110">
    <property type="match status" value="1"/>
</dbReference>
<name>A0A9W7BH04_9STRA</name>
<keyword evidence="2" id="KW-0689">Ribosomal protein</keyword>
<dbReference type="OrthoDB" id="338850at2759"/>
<evidence type="ECO:0000313" key="5">
    <source>
        <dbReference type="EMBL" id="GMH90569.1"/>
    </source>
</evidence>
<dbReference type="GO" id="GO:0005840">
    <property type="term" value="C:ribosome"/>
    <property type="evidence" value="ECO:0007669"/>
    <property type="project" value="UniProtKB-KW"/>
</dbReference>
<evidence type="ECO:0000313" key="6">
    <source>
        <dbReference type="Proteomes" id="UP001165085"/>
    </source>
</evidence>
<comment type="caution">
    <text evidence="5">The sequence shown here is derived from an EMBL/GenBank/DDBJ whole genome shotgun (WGS) entry which is preliminary data.</text>
</comment>
<gene>
    <name evidence="5" type="ORF">TrST_g9017</name>
</gene>
<dbReference type="Pfam" id="PF01778">
    <property type="entry name" value="Ribosomal_L28e"/>
    <property type="match status" value="1"/>
</dbReference>
<dbReference type="PANTHER" id="PTHR10544">
    <property type="entry name" value="60S RIBOSOMAL PROTEIN L28"/>
    <property type="match status" value="1"/>
</dbReference>
<reference evidence="6" key="1">
    <citation type="journal article" date="2023" name="Commun. Biol.">
        <title>Genome analysis of Parmales, the sister group of diatoms, reveals the evolutionary specialization of diatoms from phago-mixotrophs to photoautotrophs.</title>
        <authorList>
            <person name="Ban H."/>
            <person name="Sato S."/>
            <person name="Yoshikawa S."/>
            <person name="Yamada K."/>
            <person name="Nakamura Y."/>
            <person name="Ichinomiya M."/>
            <person name="Sato N."/>
            <person name="Blanc-Mathieu R."/>
            <person name="Endo H."/>
            <person name="Kuwata A."/>
            <person name="Ogata H."/>
        </authorList>
    </citation>
    <scope>NUCLEOTIDE SEQUENCE [LARGE SCALE GENOMIC DNA]</scope>
    <source>
        <strain evidence="6">NIES 3701</strain>
    </source>
</reference>
<dbReference type="GO" id="GO:0006412">
    <property type="term" value="P:translation"/>
    <property type="evidence" value="ECO:0007669"/>
    <property type="project" value="InterPro"/>
</dbReference>
<keyword evidence="6" id="KW-1185">Reference proteome</keyword>
<dbReference type="Proteomes" id="UP001165085">
    <property type="component" value="Unassembled WGS sequence"/>
</dbReference>
<keyword evidence="3" id="KW-0687">Ribonucleoprotein</keyword>
<dbReference type="AlphaFoldDB" id="A0A9W7BH04"/>
<feature type="domain" description="Ribosomal eL28/Mak16" evidence="4">
    <location>
        <begin position="8"/>
        <end position="118"/>
    </location>
</feature>
<protein>
    <recommendedName>
        <fullName evidence="4">Ribosomal eL28/Mak16 domain-containing protein</fullName>
    </recommendedName>
</protein>
<proteinExistence type="inferred from homology"/>
<evidence type="ECO:0000256" key="1">
    <source>
        <dbReference type="ARBA" id="ARBA00007926"/>
    </source>
</evidence>
<evidence type="ECO:0000256" key="3">
    <source>
        <dbReference type="ARBA" id="ARBA00023274"/>
    </source>
</evidence>
<evidence type="ECO:0000256" key="2">
    <source>
        <dbReference type="ARBA" id="ARBA00022980"/>
    </source>
</evidence>
<dbReference type="GO" id="GO:1990904">
    <property type="term" value="C:ribonucleoprotein complex"/>
    <property type="evidence" value="ECO:0007669"/>
    <property type="project" value="UniProtKB-KW"/>
</dbReference>
<evidence type="ECO:0000259" key="4">
    <source>
        <dbReference type="Pfam" id="PF01778"/>
    </source>
</evidence>
<dbReference type="InterPro" id="IPR029004">
    <property type="entry name" value="Ribosomal_eL28/Mak16"/>
</dbReference>
<comment type="similarity">
    <text evidence="1">Belongs to the eukaryotic ribosomal protein eL28 family.</text>
</comment>
<accession>A0A9W7BH04</accession>
<sequence length="140" mass="15291">MVAISDSLTWQLISQNNSFLHKKNGKFSRTGAIRFSKEPTNVMSLSTFKYSGVANSRATSVGTSTDSKGNTYPVLLKNTKSGVASIPLNKNFRSALKTVVSQNARKDIEGKVKAKYAGVYNGNMARKELRKKTVVKAGRN</sequence>
<dbReference type="EMBL" id="BRXY01000373">
    <property type="protein sequence ID" value="GMH90569.1"/>
    <property type="molecule type" value="Genomic_DNA"/>
</dbReference>
<dbReference type="InterPro" id="IPR002672">
    <property type="entry name" value="Ribosomal_eL28"/>
</dbReference>
<dbReference type="GO" id="GO:0003735">
    <property type="term" value="F:structural constituent of ribosome"/>
    <property type="evidence" value="ECO:0007669"/>
    <property type="project" value="InterPro"/>
</dbReference>
<organism evidence="5 6">
    <name type="scientific">Triparma strigata</name>
    <dbReference type="NCBI Taxonomy" id="1606541"/>
    <lineage>
        <taxon>Eukaryota</taxon>
        <taxon>Sar</taxon>
        <taxon>Stramenopiles</taxon>
        <taxon>Ochrophyta</taxon>
        <taxon>Bolidophyceae</taxon>
        <taxon>Parmales</taxon>
        <taxon>Triparmaceae</taxon>
        <taxon>Triparma</taxon>
    </lineage>
</organism>